<keyword evidence="2 7" id="KW-0812">Transmembrane</keyword>
<feature type="transmembrane region" description="Helical" evidence="7">
    <location>
        <begin position="146"/>
        <end position="166"/>
    </location>
</feature>
<accession>A0A0R1VBX2</accession>
<evidence type="ECO:0000313" key="11">
    <source>
        <dbReference type="Proteomes" id="UP000051307"/>
    </source>
</evidence>
<dbReference type="CDD" id="cd03228">
    <property type="entry name" value="ABCC_MRP_Like"/>
    <property type="match status" value="1"/>
</dbReference>
<evidence type="ECO:0000256" key="1">
    <source>
        <dbReference type="ARBA" id="ARBA00004651"/>
    </source>
</evidence>
<dbReference type="Proteomes" id="UP000051307">
    <property type="component" value="Unassembled WGS sequence"/>
</dbReference>
<evidence type="ECO:0000256" key="3">
    <source>
        <dbReference type="ARBA" id="ARBA00022741"/>
    </source>
</evidence>
<feature type="transmembrane region" description="Helical" evidence="7">
    <location>
        <begin position="15"/>
        <end position="35"/>
    </location>
</feature>
<dbReference type="InterPro" id="IPR039421">
    <property type="entry name" value="Type_1_exporter"/>
</dbReference>
<reference evidence="10 11" key="1">
    <citation type="journal article" date="2015" name="Genome Announc.">
        <title>Expanding the biotechnology potential of lactobacilli through comparative genomics of 213 strains and associated genera.</title>
        <authorList>
            <person name="Sun Z."/>
            <person name="Harris H.M."/>
            <person name="McCann A."/>
            <person name="Guo C."/>
            <person name="Argimon S."/>
            <person name="Zhang W."/>
            <person name="Yang X."/>
            <person name="Jeffery I.B."/>
            <person name="Cooney J.C."/>
            <person name="Kagawa T.F."/>
            <person name="Liu W."/>
            <person name="Song Y."/>
            <person name="Salvetti E."/>
            <person name="Wrobel A."/>
            <person name="Rasinkangas P."/>
            <person name="Parkhill J."/>
            <person name="Rea M.C."/>
            <person name="O'Sullivan O."/>
            <person name="Ritari J."/>
            <person name="Douillard F.P."/>
            <person name="Paul Ross R."/>
            <person name="Yang R."/>
            <person name="Briner A.E."/>
            <person name="Felis G.E."/>
            <person name="de Vos W.M."/>
            <person name="Barrangou R."/>
            <person name="Klaenhammer T.R."/>
            <person name="Caufield P.W."/>
            <person name="Cui Y."/>
            <person name="Zhang H."/>
            <person name="O'Toole P.W."/>
        </authorList>
    </citation>
    <scope>NUCLEOTIDE SEQUENCE [LARGE SCALE GENOMIC DNA]</scope>
    <source>
        <strain evidence="10 11">DSM 16761</strain>
    </source>
</reference>
<organism evidence="10 11">
    <name type="scientific">Lactobacillus kitasatonis DSM 16761 = JCM 1039</name>
    <dbReference type="NCBI Taxonomy" id="1423767"/>
    <lineage>
        <taxon>Bacteria</taxon>
        <taxon>Bacillati</taxon>
        <taxon>Bacillota</taxon>
        <taxon>Bacilli</taxon>
        <taxon>Lactobacillales</taxon>
        <taxon>Lactobacillaceae</taxon>
        <taxon>Lactobacillus</taxon>
    </lineage>
</organism>
<dbReference type="GO" id="GO:0005886">
    <property type="term" value="C:plasma membrane"/>
    <property type="evidence" value="ECO:0007669"/>
    <property type="project" value="UniProtKB-SubCell"/>
</dbReference>
<dbReference type="EMBL" id="AZFU01000034">
    <property type="protein sequence ID" value="KRM03015.1"/>
    <property type="molecule type" value="Genomic_DNA"/>
</dbReference>
<dbReference type="InterPro" id="IPR025662">
    <property type="entry name" value="Sigma_54_int_dom_ATP-bd_1"/>
</dbReference>
<dbReference type="GO" id="GO:0016887">
    <property type="term" value="F:ATP hydrolysis activity"/>
    <property type="evidence" value="ECO:0007669"/>
    <property type="project" value="InterPro"/>
</dbReference>
<comment type="caution">
    <text evidence="10">The sequence shown here is derived from an EMBL/GenBank/DDBJ whole genome shotgun (WGS) entry which is preliminary data.</text>
</comment>
<dbReference type="OrthoDB" id="2326711at2"/>
<evidence type="ECO:0008006" key="12">
    <source>
        <dbReference type="Google" id="ProtNLM"/>
    </source>
</evidence>
<dbReference type="GO" id="GO:0140359">
    <property type="term" value="F:ABC-type transporter activity"/>
    <property type="evidence" value="ECO:0007669"/>
    <property type="project" value="InterPro"/>
</dbReference>
<feature type="domain" description="ABC transporter" evidence="8">
    <location>
        <begin position="319"/>
        <end position="531"/>
    </location>
</feature>
<sequence>MTIKELFKSNIPRSILIIVLYVLYAFSCSFSHYFLKYVLNGITAGKLNTFIYWQVIQAVLEIIAALLLPIATVVFTRQTQDYLHMIRQDIMHHYYGSGDAKLTDMQNELTGNLKLLTTNYAATWVTVLSGILNITIAIVLLISMNWILIVTTAILAVITLSLPKIMEKRTSMAMDKVNQEQSKLLNAIEHWLGGLQELRRYTAYGRLARQMQKASGDYVKANKQNYKYQAISEIINGLGNALSQIGMSVVAGVLFLMHIISFGDFAVASSFAFTIFSAIWDITNALTKVKSTKKLREQTAELRKKMANTDLNKTDAYSVTVSGLKAKYKEGEDISYPDFTIKKGQKVLLVGDSGTGKSTLFKILLGKLKPEAGQVAFFDKNGQALSLDKAKVGYLPQDPIVFPASIKDNIVMFNDKLTNKLNEITQAVQLQPDLAKMPAGIDTEVDLKKENLSGGQRQKVVLARSEIYEQPFVLMDEVTSAIDQTATERIIDQLLQTDQTILLIAHNFTPELQAKFDQIIQLKSKKEGTEK</sequence>
<evidence type="ECO:0000313" key="10">
    <source>
        <dbReference type="EMBL" id="KRM03015.1"/>
    </source>
</evidence>
<keyword evidence="6 7" id="KW-0472">Membrane</keyword>
<dbReference type="PROSITE" id="PS50929">
    <property type="entry name" value="ABC_TM1F"/>
    <property type="match status" value="1"/>
</dbReference>
<name>A0A0R1VBX2_9LACO</name>
<dbReference type="PANTHER" id="PTHR24221:SF654">
    <property type="entry name" value="ATP-BINDING CASSETTE SUB-FAMILY B MEMBER 6"/>
    <property type="match status" value="1"/>
</dbReference>
<protein>
    <recommendedName>
        <fullName evidence="12">Lactococcin A ABC transporter, ATP binding protein</fullName>
    </recommendedName>
</protein>
<dbReference type="InterPro" id="IPR011527">
    <property type="entry name" value="ABC1_TM_dom"/>
</dbReference>
<feature type="transmembrane region" description="Helical" evidence="7">
    <location>
        <begin position="241"/>
        <end position="260"/>
    </location>
</feature>
<dbReference type="PROSITE" id="PS00675">
    <property type="entry name" value="SIGMA54_INTERACT_1"/>
    <property type="match status" value="1"/>
</dbReference>
<feature type="transmembrane region" description="Helical" evidence="7">
    <location>
        <begin position="121"/>
        <end position="140"/>
    </location>
</feature>
<dbReference type="PROSITE" id="PS50893">
    <property type="entry name" value="ABC_TRANSPORTER_2"/>
    <property type="match status" value="1"/>
</dbReference>
<proteinExistence type="predicted"/>
<evidence type="ECO:0000256" key="7">
    <source>
        <dbReference type="SAM" id="Phobius"/>
    </source>
</evidence>
<evidence type="ECO:0000259" key="9">
    <source>
        <dbReference type="PROSITE" id="PS50929"/>
    </source>
</evidence>
<dbReference type="Pfam" id="PF00005">
    <property type="entry name" value="ABC_tran"/>
    <property type="match status" value="1"/>
</dbReference>
<keyword evidence="3" id="KW-0547">Nucleotide-binding</keyword>
<dbReference type="SMART" id="SM00382">
    <property type="entry name" value="AAA"/>
    <property type="match status" value="1"/>
</dbReference>
<dbReference type="Pfam" id="PF00664">
    <property type="entry name" value="ABC_membrane"/>
    <property type="match status" value="1"/>
</dbReference>
<dbReference type="SUPFAM" id="SSF90123">
    <property type="entry name" value="ABC transporter transmembrane region"/>
    <property type="match status" value="1"/>
</dbReference>
<feature type="transmembrane region" description="Helical" evidence="7">
    <location>
        <begin position="55"/>
        <end position="75"/>
    </location>
</feature>
<dbReference type="Gene3D" id="1.20.1560.10">
    <property type="entry name" value="ABC transporter type 1, transmembrane domain"/>
    <property type="match status" value="1"/>
</dbReference>
<dbReference type="Gene3D" id="3.40.50.300">
    <property type="entry name" value="P-loop containing nucleotide triphosphate hydrolases"/>
    <property type="match status" value="1"/>
</dbReference>
<evidence type="ECO:0000256" key="5">
    <source>
        <dbReference type="ARBA" id="ARBA00022989"/>
    </source>
</evidence>
<feature type="transmembrane region" description="Helical" evidence="7">
    <location>
        <begin position="266"/>
        <end position="286"/>
    </location>
</feature>
<dbReference type="PATRIC" id="fig|1423767.3.peg.1455"/>
<evidence type="ECO:0000256" key="6">
    <source>
        <dbReference type="ARBA" id="ARBA00023136"/>
    </source>
</evidence>
<evidence type="ECO:0000256" key="2">
    <source>
        <dbReference type="ARBA" id="ARBA00022692"/>
    </source>
</evidence>
<feature type="domain" description="ABC transmembrane type-1" evidence="9">
    <location>
        <begin position="15"/>
        <end position="291"/>
    </location>
</feature>
<dbReference type="PANTHER" id="PTHR24221">
    <property type="entry name" value="ATP-BINDING CASSETTE SUB-FAMILY B"/>
    <property type="match status" value="1"/>
</dbReference>
<evidence type="ECO:0000259" key="8">
    <source>
        <dbReference type="PROSITE" id="PS50893"/>
    </source>
</evidence>
<dbReference type="InterPro" id="IPR036640">
    <property type="entry name" value="ABC1_TM_sf"/>
</dbReference>
<dbReference type="RefSeq" id="WP_056938264.1">
    <property type="nucleotide sequence ID" value="NZ_AZFU01000034.1"/>
</dbReference>
<keyword evidence="4" id="KW-0067">ATP-binding</keyword>
<dbReference type="AlphaFoldDB" id="A0A0R1VBX2"/>
<dbReference type="SUPFAM" id="SSF52540">
    <property type="entry name" value="P-loop containing nucleoside triphosphate hydrolases"/>
    <property type="match status" value="1"/>
</dbReference>
<evidence type="ECO:0000256" key="4">
    <source>
        <dbReference type="ARBA" id="ARBA00022840"/>
    </source>
</evidence>
<dbReference type="InterPro" id="IPR003439">
    <property type="entry name" value="ABC_transporter-like_ATP-bd"/>
</dbReference>
<dbReference type="eggNOG" id="COG1132">
    <property type="taxonomic scope" value="Bacteria"/>
</dbReference>
<dbReference type="InterPro" id="IPR003593">
    <property type="entry name" value="AAA+_ATPase"/>
</dbReference>
<dbReference type="GO" id="GO:0034040">
    <property type="term" value="F:ATPase-coupled lipid transmembrane transporter activity"/>
    <property type="evidence" value="ECO:0007669"/>
    <property type="project" value="TreeGrafter"/>
</dbReference>
<keyword evidence="5 7" id="KW-1133">Transmembrane helix</keyword>
<dbReference type="InterPro" id="IPR027417">
    <property type="entry name" value="P-loop_NTPase"/>
</dbReference>
<dbReference type="GO" id="GO:0005524">
    <property type="term" value="F:ATP binding"/>
    <property type="evidence" value="ECO:0007669"/>
    <property type="project" value="UniProtKB-KW"/>
</dbReference>
<gene>
    <name evidence="10" type="ORF">FC59_GL001400</name>
</gene>
<comment type="subcellular location">
    <subcellularLocation>
        <location evidence="1">Cell membrane</location>
        <topology evidence="1">Multi-pass membrane protein</topology>
    </subcellularLocation>
</comment>